<dbReference type="AlphaFoldDB" id="A0A1U9UQ51"/>
<sequence length="477" mass="52022">MTEKIEALRLVVAYCETQYIEPGSLLWDALIVMRRMIAEGAQQPQGEAKPVAWIEGEESARHVGLQTMLRNGMMYSTRWHWDVAPQTSNPVWPIYAAPPQAAPVAQAEADLAAIYDAFGIGKEARTLSVLLTNLRNMKHFTELLWAVEREFFMVPGEPSDEPEDEGCEPNDECLVNCWGSTKEQYIEQFRAALAAKAVAPVAQGLDVDAVMTGIQEFASTWSVVGGRFDDGTAMERAEECKAEIRAILAQAAPSVSTAKCFKCGHPAHSDSCVNVAPSAQQVEQLPVELRAVAETVAEGAGFWATCTGCYDTEDGRPTQKYAHSDVFCCELGNGCRECGGLGAVWDDTDYAAMAEFMEQRDAAPAEEGPRDGADDESGDLTVESIERTAGICSEFFASRLRFLIGRVRALESASPAALTDIVRDLEKCHTGQRYGDDKRRPGQQSPRSWRSNTADIVEAFQAAAGAFKALKSAAYFS</sequence>
<dbReference type="OrthoDB" id="9102475at2"/>
<evidence type="ECO:0000313" key="1">
    <source>
        <dbReference type="EMBL" id="AQV94768.1"/>
    </source>
</evidence>
<dbReference type="Proteomes" id="UP000189627">
    <property type="component" value="Chromosome 1"/>
</dbReference>
<gene>
    <name evidence="1" type="ORF">BJN34_12845</name>
</gene>
<name>A0A1U9UQ51_CUPNE</name>
<organism evidence="1 2">
    <name type="scientific">Cupriavidus necator</name>
    <name type="common">Alcaligenes eutrophus</name>
    <name type="synonym">Ralstonia eutropha</name>
    <dbReference type="NCBI Taxonomy" id="106590"/>
    <lineage>
        <taxon>Bacteria</taxon>
        <taxon>Pseudomonadati</taxon>
        <taxon>Pseudomonadota</taxon>
        <taxon>Betaproteobacteria</taxon>
        <taxon>Burkholderiales</taxon>
        <taxon>Burkholderiaceae</taxon>
        <taxon>Cupriavidus</taxon>
    </lineage>
</organism>
<dbReference type="EMBL" id="CP017757">
    <property type="protein sequence ID" value="AQV94768.1"/>
    <property type="molecule type" value="Genomic_DNA"/>
</dbReference>
<evidence type="ECO:0000313" key="2">
    <source>
        <dbReference type="Proteomes" id="UP000189627"/>
    </source>
</evidence>
<protein>
    <submittedName>
        <fullName evidence="1">Uncharacterized protein</fullName>
    </submittedName>
</protein>
<proteinExistence type="predicted"/>
<dbReference type="KEGG" id="cuh:BJN34_12845"/>
<dbReference type="RefSeq" id="WP_078196956.1">
    <property type="nucleotide sequence ID" value="NZ_CP017757.2"/>
</dbReference>
<reference evidence="2" key="1">
    <citation type="submission" date="2017-02" db="EMBL/GenBank/DDBJ databases">
        <title>Complete genome sequence of Cupriavidus necator strain NH9, a 3-chlorobenzoate degrader.</title>
        <authorList>
            <person name="Moriuchi R."/>
            <person name="Dohra H."/>
            <person name="Ogawa N."/>
        </authorList>
    </citation>
    <scope>NUCLEOTIDE SEQUENCE [LARGE SCALE GENOMIC DNA]</scope>
    <source>
        <strain evidence="2">NH9</strain>
    </source>
</reference>
<accession>A0A1U9UQ51</accession>